<name>A0A7X8XYJ0_9BACT</name>
<dbReference type="InterPro" id="IPR019734">
    <property type="entry name" value="TPR_rpt"/>
</dbReference>
<feature type="signal peptide" evidence="2">
    <location>
        <begin position="1"/>
        <end position="19"/>
    </location>
</feature>
<evidence type="ECO:0000256" key="2">
    <source>
        <dbReference type="SAM" id="SignalP"/>
    </source>
</evidence>
<evidence type="ECO:0000256" key="1">
    <source>
        <dbReference type="PROSITE-ProRule" id="PRU00339"/>
    </source>
</evidence>
<feature type="chain" id="PRO_5031071909" description="Tetratricopeptide repeat protein" evidence="2">
    <location>
        <begin position="20"/>
        <end position="133"/>
    </location>
</feature>
<dbReference type="PROSITE" id="PS50005">
    <property type="entry name" value="TPR"/>
    <property type="match status" value="1"/>
</dbReference>
<dbReference type="SUPFAM" id="SSF48452">
    <property type="entry name" value="TPR-like"/>
    <property type="match status" value="1"/>
</dbReference>
<sequence>MKTLFISLFISVFAMNVFAEIPEESKNSESAKLVKMVKEADVNDWETYTKAALYSINWNADLELAKEWIDHAIALDKNHKTLEVLGDYYLRIGEHSQALNLYMKALEINVTEIDKIAKDRLQRKIKVYAKILK</sequence>
<dbReference type="Gene3D" id="1.25.40.10">
    <property type="entry name" value="Tetratricopeptide repeat domain"/>
    <property type="match status" value="1"/>
</dbReference>
<evidence type="ECO:0000313" key="4">
    <source>
        <dbReference type="Proteomes" id="UP000585050"/>
    </source>
</evidence>
<dbReference type="EMBL" id="JABAIL010000011">
    <property type="protein sequence ID" value="NLR94276.1"/>
    <property type="molecule type" value="Genomic_DNA"/>
</dbReference>
<protein>
    <recommendedName>
        <fullName evidence="5">Tetratricopeptide repeat protein</fullName>
    </recommendedName>
</protein>
<accession>A0A7X8XYJ0</accession>
<dbReference type="Pfam" id="PF13181">
    <property type="entry name" value="TPR_8"/>
    <property type="match status" value="1"/>
</dbReference>
<keyword evidence="2" id="KW-0732">Signal</keyword>
<dbReference type="InterPro" id="IPR011990">
    <property type="entry name" value="TPR-like_helical_dom_sf"/>
</dbReference>
<feature type="repeat" description="TPR" evidence="1">
    <location>
        <begin position="79"/>
        <end position="112"/>
    </location>
</feature>
<evidence type="ECO:0008006" key="5">
    <source>
        <dbReference type="Google" id="ProtNLM"/>
    </source>
</evidence>
<keyword evidence="4" id="KW-1185">Reference proteome</keyword>
<dbReference type="RefSeq" id="WP_168884989.1">
    <property type="nucleotide sequence ID" value="NZ_JABAIL010000011.1"/>
</dbReference>
<evidence type="ECO:0000313" key="3">
    <source>
        <dbReference type="EMBL" id="NLR94276.1"/>
    </source>
</evidence>
<comment type="caution">
    <text evidence="3">The sequence shown here is derived from an EMBL/GenBank/DDBJ whole genome shotgun (WGS) entry which is preliminary data.</text>
</comment>
<keyword evidence="1" id="KW-0802">TPR repeat</keyword>
<dbReference type="Proteomes" id="UP000585050">
    <property type="component" value="Unassembled WGS sequence"/>
</dbReference>
<dbReference type="AlphaFoldDB" id="A0A7X8XYJ0"/>
<proteinExistence type="predicted"/>
<reference evidence="3 4" key="1">
    <citation type="submission" date="2020-04" db="EMBL/GenBank/DDBJ databases">
        <title>Flammeovirga sp. SR4, a novel species isolated from seawater.</title>
        <authorList>
            <person name="Wang X."/>
        </authorList>
    </citation>
    <scope>NUCLEOTIDE SEQUENCE [LARGE SCALE GENOMIC DNA]</scope>
    <source>
        <strain evidence="3 4">SR4</strain>
    </source>
</reference>
<organism evidence="3 4">
    <name type="scientific">Flammeovirga agarivorans</name>
    <dbReference type="NCBI Taxonomy" id="2726742"/>
    <lineage>
        <taxon>Bacteria</taxon>
        <taxon>Pseudomonadati</taxon>
        <taxon>Bacteroidota</taxon>
        <taxon>Cytophagia</taxon>
        <taxon>Cytophagales</taxon>
        <taxon>Flammeovirgaceae</taxon>
        <taxon>Flammeovirga</taxon>
    </lineage>
</organism>
<gene>
    <name evidence="3" type="ORF">HGP29_23940</name>
</gene>